<evidence type="ECO:0000313" key="2">
    <source>
        <dbReference type="EMBL" id="MBB5193115.1"/>
    </source>
</evidence>
<sequence>MKHQIVLSAGLFLLAVAAILLWPVPPAAQPAAASSQAGDDEAWLQSHLAATPAKREGGQ</sequence>
<dbReference type="EMBL" id="JACHHN010000009">
    <property type="protein sequence ID" value="MBB5193115.1"/>
    <property type="molecule type" value="Genomic_DNA"/>
</dbReference>
<keyword evidence="3" id="KW-1185">Reference proteome</keyword>
<feature type="region of interest" description="Disordered" evidence="1">
    <location>
        <begin position="30"/>
        <end position="59"/>
    </location>
</feature>
<evidence type="ECO:0000256" key="1">
    <source>
        <dbReference type="SAM" id="MobiDB-lite"/>
    </source>
</evidence>
<dbReference type="AlphaFoldDB" id="A0A840RIG8"/>
<gene>
    <name evidence="2" type="ORF">HNQ50_003869</name>
</gene>
<comment type="caution">
    <text evidence="2">The sequence shown here is derived from an EMBL/GenBank/DDBJ whole genome shotgun (WGS) entry which is preliminary data.</text>
</comment>
<evidence type="ECO:0000313" key="3">
    <source>
        <dbReference type="Proteomes" id="UP000543030"/>
    </source>
</evidence>
<reference evidence="2 3" key="1">
    <citation type="submission" date="2020-08" db="EMBL/GenBank/DDBJ databases">
        <title>Genomic Encyclopedia of Type Strains, Phase IV (KMG-IV): sequencing the most valuable type-strain genomes for metagenomic binning, comparative biology and taxonomic classification.</title>
        <authorList>
            <person name="Goeker M."/>
        </authorList>
    </citation>
    <scope>NUCLEOTIDE SEQUENCE [LARGE SCALE GENOMIC DNA]</scope>
    <source>
        <strain evidence="2 3">DSM 18233</strain>
    </source>
</reference>
<dbReference type="Proteomes" id="UP000543030">
    <property type="component" value="Unassembled WGS sequence"/>
</dbReference>
<protein>
    <submittedName>
        <fullName evidence="2">Uncharacterized protein</fullName>
    </submittedName>
</protein>
<name>A0A840RIG8_9NEIS</name>
<dbReference type="RefSeq" id="WP_184102761.1">
    <property type="nucleotide sequence ID" value="NZ_JACHHN010000009.1"/>
</dbReference>
<proteinExistence type="predicted"/>
<accession>A0A840RIG8</accession>
<organism evidence="2 3">
    <name type="scientific">Silvimonas terrae</name>
    <dbReference type="NCBI Taxonomy" id="300266"/>
    <lineage>
        <taxon>Bacteria</taxon>
        <taxon>Pseudomonadati</taxon>
        <taxon>Pseudomonadota</taxon>
        <taxon>Betaproteobacteria</taxon>
        <taxon>Neisseriales</taxon>
        <taxon>Chitinibacteraceae</taxon>
        <taxon>Silvimonas</taxon>
    </lineage>
</organism>